<dbReference type="Pfam" id="PF23552">
    <property type="entry name" value="ParB_C"/>
    <property type="match status" value="1"/>
</dbReference>
<sequence>MEMKKGLGKGLDSMIPEKKTKAELSEAADKSFLEIKISEIDPNMGQPRKRFDEDELLELSESIKIHGVIQPIILTKRGKRYEIIAGERRWRASKLAGLTKIPAVIREYTDKEIMEVSLIENIQRQDLNPVEEAEAFKNLIDEYKMKQDDLAERVSKSRSAITNALRLLKLDDRVKSMLAEGLISPGHARALLAVEDKNKQHNLATRIFDEKLSVRETEKLIKQILENKEPEKDKETSERLAYKKLEESLKSILGSKVSIKGRNNGKGKIEIDYYSVEELDRIAELLSTIKK</sequence>
<dbReference type="SUPFAM" id="SSF109709">
    <property type="entry name" value="KorB DNA-binding domain-like"/>
    <property type="match status" value="1"/>
</dbReference>
<evidence type="ECO:0000313" key="5">
    <source>
        <dbReference type="EMBL" id="MBK5898872.1"/>
    </source>
</evidence>
<dbReference type="RefSeq" id="WP_208430264.1">
    <property type="nucleotide sequence ID" value="NZ_JAEPRJ010000001.1"/>
</dbReference>
<proteinExistence type="inferred from homology"/>
<dbReference type="InterPro" id="IPR003115">
    <property type="entry name" value="ParB_N"/>
</dbReference>
<gene>
    <name evidence="5" type="ORF">JJN12_13995</name>
</gene>
<dbReference type="Pfam" id="PF02195">
    <property type="entry name" value="ParB_N"/>
    <property type="match status" value="1"/>
</dbReference>
<evidence type="ECO:0000256" key="1">
    <source>
        <dbReference type="ARBA" id="ARBA00006295"/>
    </source>
</evidence>
<dbReference type="InterPro" id="IPR057240">
    <property type="entry name" value="ParB_dimer_C"/>
</dbReference>
<dbReference type="Gene3D" id="1.10.10.2830">
    <property type="match status" value="1"/>
</dbReference>
<dbReference type="SUPFAM" id="SSF110849">
    <property type="entry name" value="ParB/Sulfiredoxin"/>
    <property type="match status" value="1"/>
</dbReference>
<dbReference type="SMART" id="SM00470">
    <property type="entry name" value="ParB"/>
    <property type="match status" value="1"/>
</dbReference>
<keyword evidence="3" id="KW-0238">DNA-binding</keyword>
<keyword evidence="2" id="KW-0159">Chromosome partition</keyword>
<dbReference type="InterPro" id="IPR041468">
    <property type="entry name" value="HTH_ParB/Spo0J"/>
</dbReference>
<protein>
    <submittedName>
        <fullName evidence="5">ParB/RepB/Spo0J family partition protein</fullName>
    </submittedName>
</protein>
<dbReference type="EMBL" id="JAEPRJ010000001">
    <property type="protein sequence ID" value="MBK5898872.1"/>
    <property type="molecule type" value="Genomic_DNA"/>
</dbReference>
<evidence type="ECO:0000256" key="2">
    <source>
        <dbReference type="ARBA" id="ARBA00022829"/>
    </source>
</evidence>
<organism evidence="5 6">
    <name type="scientific">Catonella massiliensis</name>
    <dbReference type="NCBI Taxonomy" id="2799636"/>
    <lineage>
        <taxon>Bacteria</taxon>
        <taxon>Bacillati</taxon>
        <taxon>Bacillota</taxon>
        <taxon>Clostridia</taxon>
        <taxon>Lachnospirales</taxon>
        <taxon>Lachnospiraceae</taxon>
        <taxon>Catonella</taxon>
    </lineage>
</organism>
<feature type="domain" description="ParB-like N-terminal" evidence="4">
    <location>
        <begin position="33"/>
        <end position="122"/>
    </location>
</feature>
<dbReference type="PANTHER" id="PTHR33375">
    <property type="entry name" value="CHROMOSOME-PARTITIONING PROTEIN PARB-RELATED"/>
    <property type="match status" value="1"/>
</dbReference>
<comment type="similarity">
    <text evidence="1">Belongs to the ParB family.</text>
</comment>
<dbReference type="Gene3D" id="3.90.1530.30">
    <property type="match status" value="1"/>
</dbReference>
<evidence type="ECO:0000259" key="4">
    <source>
        <dbReference type="SMART" id="SM00470"/>
    </source>
</evidence>
<comment type="caution">
    <text evidence="5">The sequence shown here is derived from an EMBL/GenBank/DDBJ whole genome shotgun (WGS) entry which is preliminary data.</text>
</comment>
<accession>A0ABS1J3Z8</accession>
<name>A0ABS1J3Z8_9FIRM</name>
<reference evidence="5 6" key="1">
    <citation type="submission" date="2021-01" db="EMBL/GenBank/DDBJ databases">
        <title>Isolation and description of Catonella massiliensis sp. nov., a novel Catonella species, isolated from a stable periodontitis subject.</title>
        <authorList>
            <person name="Antezack A."/>
            <person name="Boxberger M."/>
            <person name="La Scola B."/>
            <person name="Monnet-Corti V."/>
        </authorList>
    </citation>
    <scope>NUCLEOTIDE SEQUENCE [LARGE SCALE GENOMIC DNA]</scope>
    <source>
        <strain evidence="5 6">Marseille-Q4567</strain>
    </source>
</reference>
<keyword evidence="6" id="KW-1185">Reference proteome</keyword>
<evidence type="ECO:0000256" key="3">
    <source>
        <dbReference type="ARBA" id="ARBA00023125"/>
    </source>
</evidence>
<dbReference type="NCBIfam" id="TIGR00180">
    <property type="entry name" value="parB_part"/>
    <property type="match status" value="1"/>
</dbReference>
<dbReference type="CDD" id="cd16393">
    <property type="entry name" value="SPO0J_N"/>
    <property type="match status" value="1"/>
</dbReference>
<dbReference type="InterPro" id="IPR036086">
    <property type="entry name" value="ParB/Sulfiredoxin_sf"/>
</dbReference>
<dbReference type="Proteomes" id="UP000604730">
    <property type="component" value="Unassembled WGS sequence"/>
</dbReference>
<dbReference type="InterPro" id="IPR004437">
    <property type="entry name" value="ParB/RepB/Spo0J"/>
</dbReference>
<evidence type="ECO:0000313" key="6">
    <source>
        <dbReference type="Proteomes" id="UP000604730"/>
    </source>
</evidence>
<dbReference type="Pfam" id="PF17762">
    <property type="entry name" value="HTH_ParB"/>
    <property type="match status" value="1"/>
</dbReference>
<dbReference type="PANTHER" id="PTHR33375:SF1">
    <property type="entry name" value="CHROMOSOME-PARTITIONING PROTEIN PARB-RELATED"/>
    <property type="match status" value="1"/>
</dbReference>
<dbReference type="InterPro" id="IPR050336">
    <property type="entry name" value="Chromosome_partition/occlusion"/>
</dbReference>